<proteinExistence type="evidence at protein level"/>
<keyword id="KW-0903">Direct protein sequencing</keyword>
<dbReference type="InterPro" id="IPR036291">
    <property type="entry name" value="NAD(P)-bd_dom_sf"/>
</dbReference>
<name>Q9TXF8_TRYCR</name>
<protein>
    <submittedName>
        <fullName>Aromatic L-alpha-hydroxyacid dehydrogenase, AHADH</fullName>
    </submittedName>
</protein>
<dbReference type="SUPFAM" id="SSF51735">
    <property type="entry name" value="NAD(P)-binding Rossmann-fold domains"/>
    <property type="match status" value="1"/>
</dbReference>
<dbReference type="AlphaFoldDB" id="Q9TXF8"/>
<sequence>FFEGACAKVVVSGAAGQVGYALLPLIAGGGNHSGTQVPDVNSATVR</sequence>
<organism>
    <name type="scientific">Trypanosoma cruzi</name>
    <dbReference type="NCBI Taxonomy" id="5693"/>
    <lineage>
        <taxon>Eukaryota</taxon>
        <taxon>Discoba</taxon>
        <taxon>Euglenozoa</taxon>
        <taxon>Kinetoplastea</taxon>
        <taxon>Metakinetoplastina</taxon>
        <taxon>Trypanosomatida</taxon>
        <taxon>Trypanosomatidae</taxon>
        <taxon>Trypanosoma</taxon>
        <taxon>Schizotrypanum</taxon>
    </lineage>
</organism>
<accession>Q9TXF8</accession>
<reference key="1">
    <citation type="journal article" date="1994" name="Mol. Biochem. Parasitol.">
        <title>Purification and partial structural and kinetic characterization of an aromatic L-alpha-hydroxy acid dehydrogenase from epimastigotes of Trypanosoma cruzi.</title>
        <authorList>
            <person name="Montemartini M."/>
            <person name="Santome J.A."/>
            <person name="Cazzulo J.J."/>
            <person name="Nowicki C."/>
        </authorList>
    </citation>
    <scope>PROTEIN SEQUENCE</scope>
</reference>